<evidence type="ECO:0000313" key="4">
    <source>
        <dbReference type="Proteomes" id="UP000622317"/>
    </source>
</evidence>
<feature type="transmembrane region" description="Helical" evidence="1">
    <location>
        <begin position="88"/>
        <end position="109"/>
    </location>
</feature>
<organism evidence="3 4">
    <name type="scientific">Pelagicoccus enzymogenes</name>
    <dbReference type="NCBI Taxonomy" id="2773457"/>
    <lineage>
        <taxon>Bacteria</taxon>
        <taxon>Pseudomonadati</taxon>
        <taxon>Verrucomicrobiota</taxon>
        <taxon>Opitutia</taxon>
        <taxon>Puniceicoccales</taxon>
        <taxon>Pelagicoccaceae</taxon>
        <taxon>Pelagicoccus</taxon>
    </lineage>
</organism>
<keyword evidence="1" id="KW-0472">Membrane</keyword>
<evidence type="ECO:0000313" key="3">
    <source>
        <dbReference type="EMBL" id="MBD5781618.1"/>
    </source>
</evidence>
<dbReference type="Proteomes" id="UP000622317">
    <property type="component" value="Unassembled WGS sequence"/>
</dbReference>
<reference evidence="3" key="1">
    <citation type="submission" date="2020-09" db="EMBL/GenBank/DDBJ databases">
        <title>Pelagicoccus enzymogenes sp. nov. with an EPS production, isolated from marine sediment.</title>
        <authorList>
            <person name="Feng X."/>
        </authorList>
    </citation>
    <scope>NUCLEOTIDE SEQUENCE</scope>
    <source>
        <strain evidence="3">NFK12</strain>
    </source>
</reference>
<gene>
    <name evidence="3" type="ORF">IEN85_19105</name>
</gene>
<sequence length="365" mass="40609">MNEKDSDSEDLDRISDVAASWVAKEQKGFSAEEQDAFFQWLAEDRRHGERYAHYKKGWKAFDLLSEWRPEHSSDPNPDLLDSVSPRRWWIPLSAGAVAVAAALALFILVSTYNSPAKGPARGVEELHIVAQDYVHQVLSDGSEIDMREGAAVSIEFGDAARFVRLLEGEVHFTVSKDPDWPFIVGVGDREVRAIGTAFNLKIDSGQLEVLVTEGKISLENVAVEPESLPFVSAPEKGVVEDAPRKGAKGSVLAYMSYGQKSTVSLKSDRDEKPILQNLEAVEIASILDWKHELWKFDGVPLAEIVARFNQRNETKLHLADGSLAHLPIVASIRSNEVESLVRLLDLSLNIEVERKSNGSIWLREK</sequence>
<dbReference type="Pfam" id="PF04773">
    <property type="entry name" value="FecR"/>
    <property type="match status" value="1"/>
</dbReference>
<dbReference type="EMBL" id="JACYFG010000051">
    <property type="protein sequence ID" value="MBD5781618.1"/>
    <property type="molecule type" value="Genomic_DNA"/>
</dbReference>
<dbReference type="InterPro" id="IPR006860">
    <property type="entry name" value="FecR"/>
</dbReference>
<dbReference type="PANTHER" id="PTHR30273:SF2">
    <property type="entry name" value="PROTEIN FECR"/>
    <property type="match status" value="1"/>
</dbReference>
<dbReference type="Gene3D" id="2.60.120.1440">
    <property type="match status" value="1"/>
</dbReference>
<evidence type="ECO:0000256" key="1">
    <source>
        <dbReference type="SAM" id="Phobius"/>
    </source>
</evidence>
<keyword evidence="1" id="KW-0812">Transmembrane</keyword>
<evidence type="ECO:0000259" key="2">
    <source>
        <dbReference type="Pfam" id="PF04773"/>
    </source>
</evidence>
<keyword evidence="4" id="KW-1185">Reference proteome</keyword>
<protein>
    <submittedName>
        <fullName evidence="3">FecR domain-containing protein</fullName>
    </submittedName>
</protein>
<dbReference type="AlphaFoldDB" id="A0A927IJB3"/>
<keyword evidence="1" id="KW-1133">Transmembrane helix</keyword>
<dbReference type="PANTHER" id="PTHR30273">
    <property type="entry name" value="PERIPLASMIC SIGNAL SENSOR AND SIGMA FACTOR ACTIVATOR FECR-RELATED"/>
    <property type="match status" value="1"/>
</dbReference>
<name>A0A927IJB3_9BACT</name>
<dbReference type="PIRSF" id="PIRSF018266">
    <property type="entry name" value="FecR"/>
    <property type="match status" value="1"/>
</dbReference>
<accession>A0A927IJB3</accession>
<proteinExistence type="predicted"/>
<comment type="caution">
    <text evidence="3">The sequence shown here is derived from an EMBL/GenBank/DDBJ whole genome shotgun (WGS) entry which is preliminary data.</text>
</comment>
<dbReference type="RefSeq" id="WP_191618703.1">
    <property type="nucleotide sequence ID" value="NZ_JACYFG010000051.1"/>
</dbReference>
<feature type="domain" description="FecR protein" evidence="2">
    <location>
        <begin position="133"/>
        <end position="216"/>
    </location>
</feature>
<dbReference type="GO" id="GO:0016989">
    <property type="term" value="F:sigma factor antagonist activity"/>
    <property type="evidence" value="ECO:0007669"/>
    <property type="project" value="TreeGrafter"/>
</dbReference>
<dbReference type="InterPro" id="IPR012373">
    <property type="entry name" value="Ferrdict_sens_TM"/>
</dbReference>